<dbReference type="GO" id="GO:0016922">
    <property type="term" value="F:nuclear receptor binding"/>
    <property type="evidence" value="ECO:0007669"/>
    <property type="project" value="TreeGrafter"/>
</dbReference>
<dbReference type="Proteomes" id="UP000215902">
    <property type="component" value="Unassembled WGS sequence"/>
</dbReference>
<feature type="compositionally biased region" description="Basic and acidic residues" evidence="3">
    <location>
        <begin position="65"/>
        <end position="77"/>
    </location>
</feature>
<feature type="region of interest" description="Disordered" evidence="3">
    <location>
        <begin position="1"/>
        <end position="81"/>
    </location>
</feature>
<feature type="compositionally biased region" description="Low complexity" evidence="3">
    <location>
        <begin position="389"/>
        <end position="399"/>
    </location>
</feature>
<feature type="compositionally biased region" description="Basic and acidic residues" evidence="3">
    <location>
        <begin position="194"/>
        <end position="214"/>
    </location>
</feature>
<dbReference type="EMBL" id="NIVC01002670">
    <property type="protein sequence ID" value="PAA56044.1"/>
    <property type="molecule type" value="Genomic_DNA"/>
</dbReference>
<keyword evidence="6" id="KW-1185">Reference proteome</keyword>
<keyword evidence="1" id="KW-0238">DNA-binding</keyword>
<evidence type="ECO:0000313" key="5">
    <source>
        <dbReference type="EMBL" id="PAA56044.1"/>
    </source>
</evidence>
<evidence type="ECO:0000259" key="4">
    <source>
        <dbReference type="PROSITE" id="PS50118"/>
    </source>
</evidence>
<protein>
    <recommendedName>
        <fullName evidence="4">HMG box domain-containing protein</fullName>
    </recommendedName>
</protein>
<feature type="region of interest" description="Disordered" evidence="3">
    <location>
        <begin position="360"/>
        <end position="475"/>
    </location>
</feature>
<dbReference type="Gene3D" id="1.10.30.10">
    <property type="entry name" value="High mobility group box domain"/>
    <property type="match status" value="1"/>
</dbReference>
<feature type="compositionally biased region" description="Basic residues" evidence="3">
    <location>
        <begin position="451"/>
        <end position="467"/>
    </location>
</feature>
<feature type="compositionally biased region" description="Gly residues" evidence="3">
    <location>
        <begin position="53"/>
        <end position="64"/>
    </location>
</feature>
<proteinExistence type="predicted"/>
<comment type="caution">
    <text evidence="5">The sequence shown here is derived from an EMBL/GenBank/DDBJ whole genome shotgun (WGS) entry which is preliminary data.</text>
</comment>
<dbReference type="CDD" id="cd21983">
    <property type="entry name" value="HMG-box_SMARCE1"/>
    <property type="match status" value="1"/>
</dbReference>
<keyword evidence="1" id="KW-0539">Nucleus</keyword>
<feature type="compositionally biased region" description="Low complexity" evidence="3">
    <location>
        <begin position="1"/>
        <end position="21"/>
    </location>
</feature>
<dbReference type="Pfam" id="PF00505">
    <property type="entry name" value="HMG_box"/>
    <property type="match status" value="1"/>
</dbReference>
<feature type="region of interest" description="Disordered" evidence="3">
    <location>
        <begin position="178"/>
        <end position="215"/>
    </location>
</feature>
<gene>
    <name evidence="5" type="ORF">BOX15_Mlig000086g6</name>
</gene>
<dbReference type="SMART" id="SM00398">
    <property type="entry name" value="HMG"/>
    <property type="match status" value="1"/>
</dbReference>
<dbReference type="InterPro" id="IPR036910">
    <property type="entry name" value="HMG_box_dom_sf"/>
</dbReference>
<feature type="DNA-binding region" description="HMG box" evidence="1">
    <location>
        <begin position="76"/>
        <end position="144"/>
    </location>
</feature>
<dbReference type="PANTHER" id="PTHR46232">
    <property type="entry name" value="SMARCE1 REGULATOR OF CHROMATIN"/>
    <property type="match status" value="1"/>
</dbReference>
<evidence type="ECO:0000256" key="3">
    <source>
        <dbReference type="SAM" id="MobiDB-lite"/>
    </source>
</evidence>
<feature type="compositionally biased region" description="Pro residues" evidence="3">
    <location>
        <begin position="423"/>
        <end position="433"/>
    </location>
</feature>
<dbReference type="GO" id="GO:0031492">
    <property type="term" value="F:nucleosomal DNA binding"/>
    <property type="evidence" value="ECO:0007669"/>
    <property type="project" value="TreeGrafter"/>
</dbReference>
<keyword evidence="2" id="KW-0175">Coiled coil</keyword>
<reference evidence="5 6" key="1">
    <citation type="submission" date="2017-06" db="EMBL/GenBank/DDBJ databases">
        <title>A platform for efficient transgenesis in Macrostomum lignano, a flatworm model organism for stem cell research.</title>
        <authorList>
            <person name="Berezikov E."/>
        </authorList>
    </citation>
    <scope>NUCLEOTIDE SEQUENCE [LARGE SCALE GENOMIC DNA]</scope>
    <source>
        <strain evidence="5">DV1</strain>
        <tissue evidence="5">Whole organism</tissue>
    </source>
</reference>
<dbReference type="OrthoDB" id="427030at2759"/>
<accession>A0A267E550</accession>
<name>A0A267E550_9PLAT</name>
<dbReference type="InterPro" id="IPR009071">
    <property type="entry name" value="HMG_box_dom"/>
</dbReference>
<dbReference type="PROSITE" id="PS50118">
    <property type="entry name" value="HMG_BOX_2"/>
    <property type="match status" value="1"/>
</dbReference>
<dbReference type="GO" id="GO:0045892">
    <property type="term" value="P:negative regulation of DNA-templated transcription"/>
    <property type="evidence" value="ECO:0007669"/>
    <property type="project" value="TreeGrafter"/>
</dbReference>
<evidence type="ECO:0000256" key="2">
    <source>
        <dbReference type="SAM" id="Coils"/>
    </source>
</evidence>
<evidence type="ECO:0000313" key="6">
    <source>
        <dbReference type="Proteomes" id="UP000215902"/>
    </source>
</evidence>
<dbReference type="STRING" id="282301.A0A267E550"/>
<feature type="domain" description="HMG box" evidence="4">
    <location>
        <begin position="76"/>
        <end position="144"/>
    </location>
</feature>
<feature type="compositionally biased region" description="Basic residues" evidence="3">
    <location>
        <begin position="434"/>
        <end position="443"/>
    </location>
</feature>
<dbReference type="PANTHER" id="PTHR46232:SF1">
    <property type="entry name" value="SWI_SNF-RELATED MATRIX-ASSOCIATED ACTIN-DEPENDENT REGULATOR OF CHROMATIN SUBFAMILY E MEMBER 1"/>
    <property type="match status" value="1"/>
</dbReference>
<dbReference type="GO" id="GO:0016514">
    <property type="term" value="C:SWI/SNF complex"/>
    <property type="evidence" value="ECO:0007669"/>
    <property type="project" value="TreeGrafter"/>
</dbReference>
<dbReference type="AlphaFoldDB" id="A0A267E550"/>
<organism evidence="5 6">
    <name type="scientific">Macrostomum lignano</name>
    <dbReference type="NCBI Taxonomy" id="282301"/>
    <lineage>
        <taxon>Eukaryota</taxon>
        <taxon>Metazoa</taxon>
        <taxon>Spiralia</taxon>
        <taxon>Lophotrochozoa</taxon>
        <taxon>Platyhelminthes</taxon>
        <taxon>Rhabditophora</taxon>
        <taxon>Macrostomorpha</taxon>
        <taxon>Macrostomida</taxon>
        <taxon>Macrostomidae</taxon>
        <taxon>Macrostomum</taxon>
    </lineage>
</organism>
<feature type="non-terminal residue" evidence="5">
    <location>
        <position position="1"/>
    </location>
</feature>
<feature type="coiled-coil region" evidence="2">
    <location>
        <begin position="273"/>
        <end position="300"/>
    </location>
</feature>
<evidence type="ECO:0000256" key="1">
    <source>
        <dbReference type="PROSITE-ProRule" id="PRU00267"/>
    </source>
</evidence>
<sequence length="527" mass="59174">QQRQASSSMMSQKQPQLQQALTPSRSYLMAGSASPAPPQSPASLNTPLSKSGSGEGGRSGGGGKSETKVPKPPKPPEKPLVPYMRYSRRVWERVKLDNPNLKLWEVGKIIGQMWRELGDDEKQEFVEEYEADKAQYSEVLRQYHNSPQYLAWLAVKERAERLAEEDAANAASANATAAAAIAAKREGRGHHHHNSMDHNQLGDHPDADGGHRSGDPGWALGVNGFLWDDELDEAWSIRHAATVRYRRNHRLLLDVLSEARVPDGRQLVPPARVHSLRRQCESLEAHNSRLSTELAALETQHGERRAQMQRWTERFRQAMRDSLEAKPKPDFAKLLARAQEDAAAGRLGNEDARLAPLQPIATTSVSPPPPPPQQQQQQQQPLAPPLPSSPQQQQQPMMQDSRQSAPVPAPHQPHHLQQQQQLLPPPPPPPPPPRRLHPFRSLRSRLLNGEKRKRKRNQLRRRLRKRLLSSSSSQPQIRLLGLRLQSRRQPSRITALLNSSSSSIISQIIQPPIRSRHLLATLLRSTQ</sequence>
<dbReference type="SUPFAM" id="SSF47095">
    <property type="entry name" value="HMG-box"/>
    <property type="match status" value="1"/>
</dbReference>